<feature type="region of interest" description="Disordered" evidence="10">
    <location>
        <begin position="1373"/>
        <end position="1536"/>
    </location>
</feature>
<keyword evidence="7" id="KW-0067">ATP-binding</keyword>
<dbReference type="GO" id="GO:0005634">
    <property type="term" value="C:nucleus"/>
    <property type="evidence" value="ECO:0007669"/>
    <property type="project" value="UniProtKB-SubCell"/>
</dbReference>
<evidence type="ECO:0000256" key="10">
    <source>
        <dbReference type="SAM" id="MobiDB-lite"/>
    </source>
</evidence>
<feature type="region of interest" description="Disordered" evidence="10">
    <location>
        <begin position="1741"/>
        <end position="1768"/>
    </location>
</feature>
<feature type="compositionally biased region" description="Polar residues" evidence="10">
    <location>
        <begin position="1440"/>
        <end position="1454"/>
    </location>
</feature>
<dbReference type="InterPro" id="IPR003960">
    <property type="entry name" value="ATPase_AAA_CS"/>
</dbReference>
<dbReference type="InterPro" id="IPR027417">
    <property type="entry name" value="P-loop_NTPase"/>
</dbReference>
<dbReference type="OrthoDB" id="5421at2759"/>
<reference evidence="12" key="1">
    <citation type="submission" date="2011-07" db="EMBL/GenBank/DDBJ databases">
        <title>The Genome Sequence of Exophiala (Wangiella) dermatitidis NIH/UT8656.</title>
        <authorList>
            <consortium name="The Broad Institute Genome Sequencing Platform"/>
            <person name="Cuomo C."/>
            <person name="Wang Z."/>
            <person name="Hunicke-Smith S."/>
            <person name="Szanislo P.J."/>
            <person name="Earl A."/>
            <person name="Young S.K."/>
            <person name="Zeng Q."/>
            <person name="Gargeya S."/>
            <person name="Fitzgerald M."/>
            <person name="Haas B."/>
            <person name="Abouelleil A."/>
            <person name="Alvarado L."/>
            <person name="Arachchi H.M."/>
            <person name="Berlin A."/>
            <person name="Brown A."/>
            <person name="Chapman S.B."/>
            <person name="Chen Z."/>
            <person name="Dunbar C."/>
            <person name="Freedman E."/>
            <person name="Gearin G."/>
            <person name="Gellesch M."/>
            <person name="Goldberg J."/>
            <person name="Griggs A."/>
            <person name="Gujja S."/>
            <person name="Heiman D."/>
            <person name="Howarth C."/>
            <person name="Larson L."/>
            <person name="Lui A."/>
            <person name="MacDonald P.J.P."/>
            <person name="Montmayeur A."/>
            <person name="Murphy C."/>
            <person name="Neiman D."/>
            <person name="Pearson M."/>
            <person name="Priest M."/>
            <person name="Roberts A."/>
            <person name="Saif S."/>
            <person name="Shea T."/>
            <person name="Shenoy N."/>
            <person name="Sisk P."/>
            <person name="Stolte C."/>
            <person name="Sykes S."/>
            <person name="Wortman J."/>
            <person name="Nusbaum C."/>
            <person name="Birren B."/>
        </authorList>
    </citation>
    <scope>NUCLEOTIDE SEQUENCE</scope>
    <source>
        <strain evidence="12">NIH/UT8656</strain>
    </source>
</reference>
<dbReference type="VEuPathDB" id="FungiDB:HMPREF1120_02157"/>
<keyword evidence="5" id="KW-0547">Nucleotide-binding</keyword>
<dbReference type="Gene3D" id="1.10.8.60">
    <property type="match status" value="1"/>
</dbReference>
<feature type="compositionally biased region" description="Basic and acidic residues" evidence="10">
    <location>
        <begin position="451"/>
        <end position="462"/>
    </location>
</feature>
<dbReference type="GO" id="GO:0042393">
    <property type="term" value="F:histone binding"/>
    <property type="evidence" value="ECO:0007669"/>
    <property type="project" value="UniProtKB-ARBA"/>
</dbReference>
<evidence type="ECO:0000256" key="4">
    <source>
        <dbReference type="ARBA" id="ARBA00022454"/>
    </source>
</evidence>
<feature type="region of interest" description="Disordered" evidence="10">
    <location>
        <begin position="1317"/>
        <end position="1360"/>
    </location>
</feature>
<keyword evidence="8" id="KW-0103">Bromodomain</keyword>
<feature type="compositionally biased region" description="Basic residues" evidence="10">
    <location>
        <begin position="412"/>
        <end position="422"/>
    </location>
</feature>
<dbReference type="Proteomes" id="UP000007304">
    <property type="component" value="Unassembled WGS sequence"/>
</dbReference>
<dbReference type="PROSITE" id="PS00674">
    <property type="entry name" value="AAA"/>
    <property type="match status" value="1"/>
</dbReference>
<dbReference type="FunFam" id="3.40.50.300:FF:000061">
    <property type="entry name" value="ATPase family, AAA domain-containing 2"/>
    <property type="match status" value="1"/>
</dbReference>
<keyword evidence="4" id="KW-0158">Chromosome</keyword>
<keyword evidence="13" id="KW-1185">Reference proteome</keyword>
<feature type="compositionally biased region" description="Low complexity" evidence="10">
    <location>
        <begin position="162"/>
        <end position="171"/>
    </location>
</feature>
<feature type="compositionally biased region" description="Acidic residues" evidence="10">
    <location>
        <begin position="302"/>
        <end position="319"/>
    </location>
</feature>
<dbReference type="GeneID" id="20306796"/>
<gene>
    <name evidence="12" type="ORF">HMPREF1120_02157</name>
</gene>
<dbReference type="InterPro" id="IPR003593">
    <property type="entry name" value="AAA+_ATPase"/>
</dbReference>
<dbReference type="GO" id="GO:0005524">
    <property type="term" value="F:ATP binding"/>
    <property type="evidence" value="ECO:0007669"/>
    <property type="project" value="UniProtKB-KW"/>
</dbReference>
<comment type="subcellular location">
    <subcellularLocation>
        <location evidence="2">Chromosome</location>
    </subcellularLocation>
    <subcellularLocation>
        <location evidence="1">Nucleus</location>
    </subcellularLocation>
</comment>
<feature type="compositionally biased region" description="Basic and acidic residues" evidence="10">
    <location>
        <begin position="1407"/>
        <end position="1416"/>
    </location>
</feature>
<dbReference type="GO" id="GO:0045815">
    <property type="term" value="P:transcription initiation-coupled chromatin remodeling"/>
    <property type="evidence" value="ECO:0007669"/>
    <property type="project" value="TreeGrafter"/>
</dbReference>
<dbReference type="eggNOG" id="KOG0732">
    <property type="taxonomic scope" value="Eukaryota"/>
</dbReference>
<dbReference type="Pfam" id="PF17862">
    <property type="entry name" value="AAA_lid_3"/>
    <property type="match status" value="1"/>
</dbReference>
<dbReference type="PANTHER" id="PTHR23069:SF0">
    <property type="entry name" value="TAT-BINDING HOMOLOG 7"/>
    <property type="match status" value="1"/>
</dbReference>
<dbReference type="SMART" id="SM00382">
    <property type="entry name" value="AAA"/>
    <property type="match status" value="1"/>
</dbReference>
<dbReference type="Pfam" id="PF00004">
    <property type="entry name" value="AAA"/>
    <property type="match status" value="1"/>
</dbReference>
<feature type="compositionally biased region" description="Acidic residues" evidence="10">
    <location>
        <begin position="61"/>
        <end position="81"/>
    </location>
</feature>
<dbReference type="Gene3D" id="3.40.50.300">
    <property type="entry name" value="P-loop containing nucleotide triphosphate hydrolases"/>
    <property type="match status" value="2"/>
</dbReference>
<evidence type="ECO:0000256" key="5">
    <source>
        <dbReference type="ARBA" id="ARBA00022741"/>
    </source>
</evidence>
<evidence type="ECO:0000256" key="9">
    <source>
        <dbReference type="ARBA" id="ARBA00023242"/>
    </source>
</evidence>
<feature type="compositionally biased region" description="Basic and acidic residues" evidence="10">
    <location>
        <begin position="246"/>
        <end position="255"/>
    </location>
</feature>
<dbReference type="FunFam" id="3.40.50.300:FF:001218">
    <property type="entry name" value="AAA family ATPase, putative"/>
    <property type="match status" value="1"/>
</dbReference>
<dbReference type="STRING" id="858893.H6BRH5"/>
<dbReference type="GO" id="GO:0006334">
    <property type="term" value="P:nucleosome assembly"/>
    <property type="evidence" value="ECO:0007669"/>
    <property type="project" value="TreeGrafter"/>
</dbReference>
<dbReference type="SUPFAM" id="SSF52540">
    <property type="entry name" value="P-loop containing nucleoside triphosphate hydrolases"/>
    <property type="match status" value="2"/>
</dbReference>
<evidence type="ECO:0000313" key="12">
    <source>
        <dbReference type="EMBL" id="EHY53980.1"/>
    </source>
</evidence>
<dbReference type="InterPro" id="IPR003959">
    <property type="entry name" value="ATPase_AAA_core"/>
</dbReference>
<feature type="compositionally biased region" description="Basic residues" evidence="10">
    <location>
        <begin position="36"/>
        <end position="56"/>
    </location>
</feature>
<dbReference type="EMBL" id="JH226131">
    <property type="protein sequence ID" value="EHY53980.1"/>
    <property type="molecule type" value="Genomic_DNA"/>
</dbReference>
<accession>H6BRH5</accession>
<organism evidence="12 13">
    <name type="scientific">Exophiala dermatitidis (strain ATCC 34100 / CBS 525.76 / NIH/UT8656)</name>
    <name type="common">Black yeast</name>
    <name type="synonym">Wangiella dermatitidis</name>
    <dbReference type="NCBI Taxonomy" id="858893"/>
    <lineage>
        <taxon>Eukaryota</taxon>
        <taxon>Fungi</taxon>
        <taxon>Dikarya</taxon>
        <taxon>Ascomycota</taxon>
        <taxon>Pezizomycotina</taxon>
        <taxon>Eurotiomycetes</taxon>
        <taxon>Chaetothyriomycetidae</taxon>
        <taxon>Chaetothyriales</taxon>
        <taxon>Herpotrichiellaceae</taxon>
        <taxon>Exophiala</taxon>
    </lineage>
</organism>
<dbReference type="OMA" id="VTPKDFM"/>
<dbReference type="RefSeq" id="XP_009154441.1">
    <property type="nucleotide sequence ID" value="XM_009156193.1"/>
</dbReference>
<evidence type="ECO:0000256" key="3">
    <source>
        <dbReference type="ARBA" id="ARBA00006914"/>
    </source>
</evidence>
<feature type="compositionally biased region" description="Polar residues" evidence="10">
    <location>
        <begin position="1643"/>
        <end position="1654"/>
    </location>
</feature>
<evidence type="ECO:0000256" key="7">
    <source>
        <dbReference type="ARBA" id="ARBA00022840"/>
    </source>
</evidence>
<feature type="compositionally biased region" description="Polar residues" evidence="10">
    <location>
        <begin position="136"/>
        <end position="161"/>
    </location>
</feature>
<dbReference type="GO" id="GO:0140674">
    <property type="term" value="F:ATP-dependent histone chaperone activity"/>
    <property type="evidence" value="ECO:0007669"/>
    <property type="project" value="UniProtKB-ARBA"/>
</dbReference>
<feature type="compositionally biased region" description="Pro residues" evidence="10">
    <location>
        <begin position="1120"/>
        <end position="1132"/>
    </location>
</feature>
<feature type="domain" description="AAA+ ATPase" evidence="11">
    <location>
        <begin position="645"/>
        <end position="786"/>
    </location>
</feature>
<dbReference type="FunFam" id="1.10.8.60:FF:000016">
    <property type="entry name" value="ATPase family AAA domain-containing protein 2B"/>
    <property type="match status" value="1"/>
</dbReference>
<dbReference type="GO" id="GO:0000785">
    <property type="term" value="C:chromatin"/>
    <property type="evidence" value="ECO:0007669"/>
    <property type="project" value="UniProtKB-ARBA"/>
</dbReference>
<dbReference type="InterPro" id="IPR041569">
    <property type="entry name" value="AAA_lid_3"/>
</dbReference>
<evidence type="ECO:0000256" key="2">
    <source>
        <dbReference type="ARBA" id="ARBA00004286"/>
    </source>
</evidence>
<name>H6BRH5_EXODN</name>
<feature type="compositionally biased region" description="Basic and acidic residues" evidence="10">
    <location>
        <begin position="424"/>
        <end position="444"/>
    </location>
</feature>
<evidence type="ECO:0000259" key="11">
    <source>
        <dbReference type="SMART" id="SM00382"/>
    </source>
</evidence>
<protein>
    <submittedName>
        <fullName evidence="12">Vesicle-fusing ATPase</fullName>
    </submittedName>
</protein>
<feature type="compositionally biased region" description="Acidic residues" evidence="10">
    <location>
        <begin position="229"/>
        <end position="245"/>
    </location>
</feature>
<proteinExistence type="inferred from homology"/>
<comment type="similarity">
    <text evidence="3">Belongs to the AAA ATPase family.</text>
</comment>
<feature type="compositionally biased region" description="Polar residues" evidence="10">
    <location>
        <begin position="1598"/>
        <end position="1607"/>
    </location>
</feature>
<dbReference type="InterPro" id="IPR045199">
    <property type="entry name" value="ATAD2-like"/>
</dbReference>
<dbReference type="GO" id="GO:0003682">
    <property type="term" value="F:chromatin binding"/>
    <property type="evidence" value="ECO:0007669"/>
    <property type="project" value="TreeGrafter"/>
</dbReference>
<feature type="region of interest" description="Disordered" evidence="10">
    <location>
        <begin position="1101"/>
        <end position="1144"/>
    </location>
</feature>
<dbReference type="HOGENOM" id="CLU_000536_3_0_1"/>
<evidence type="ECO:0000256" key="6">
    <source>
        <dbReference type="ARBA" id="ARBA00022801"/>
    </source>
</evidence>
<feature type="region of interest" description="Disordered" evidence="10">
    <location>
        <begin position="1"/>
        <end position="557"/>
    </location>
</feature>
<feature type="compositionally biased region" description="Polar residues" evidence="10">
    <location>
        <begin position="1377"/>
        <end position="1392"/>
    </location>
</feature>
<feature type="region of interest" description="Disordered" evidence="10">
    <location>
        <begin position="1598"/>
        <end position="1663"/>
    </location>
</feature>
<dbReference type="GO" id="GO:0016887">
    <property type="term" value="F:ATP hydrolysis activity"/>
    <property type="evidence" value="ECO:0007669"/>
    <property type="project" value="InterPro"/>
</dbReference>
<evidence type="ECO:0000256" key="8">
    <source>
        <dbReference type="ARBA" id="ARBA00023117"/>
    </source>
</evidence>
<keyword evidence="6" id="KW-0378">Hydrolase</keyword>
<evidence type="ECO:0000256" key="1">
    <source>
        <dbReference type="ARBA" id="ARBA00004123"/>
    </source>
</evidence>
<feature type="compositionally biased region" description="Polar residues" evidence="10">
    <location>
        <begin position="1333"/>
        <end position="1353"/>
    </location>
</feature>
<evidence type="ECO:0000313" key="13">
    <source>
        <dbReference type="Proteomes" id="UP000007304"/>
    </source>
</evidence>
<dbReference type="CDD" id="cd05491">
    <property type="entry name" value="Bromo_TBP7_like"/>
    <property type="match status" value="1"/>
</dbReference>
<feature type="compositionally biased region" description="Polar residues" evidence="10">
    <location>
        <begin position="1741"/>
        <end position="1761"/>
    </location>
</feature>
<dbReference type="GO" id="GO:0006337">
    <property type="term" value="P:nucleosome disassembly"/>
    <property type="evidence" value="ECO:0007669"/>
    <property type="project" value="TreeGrafter"/>
</dbReference>
<dbReference type="InParanoid" id="H6BRH5"/>
<feature type="compositionally biased region" description="Basic residues" evidence="10">
    <location>
        <begin position="322"/>
        <end position="331"/>
    </location>
</feature>
<feature type="region of interest" description="Disordered" evidence="10">
    <location>
        <begin position="873"/>
        <end position="892"/>
    </location>
</feature>
<dbReference type="PANTHER" id="PTHR23069">
    <property type="entry name" value="AAA DOMAIN-CONTAINING"/>
    <property type="match status" value="1"/>
</dbReference>
<feature type="compositionally biased region" description="Low complexity" evidence="10">
    <location>
        <begin position="1503"/>
        <end position="1515"/>
    </location>
</feature>
<feature type="compositionally biased region" description="Acidic residues" evidence="10">
    <location>
        <begin position="373"/>
        <end position="391"/>
    </location>
</feature>
<sequence length="1792" mass="196924">MPSYNKRSLDIADIVNQEDSADEDYDDRAPGPSKSRSSRSRKQRGAPARKKRRRGYRGSDIDSEDDDIVSDEEDSFDDADDHVETNERGRPVRQTTKKAVKYDVDSDDEDDLSKSSSEEPQTPPPRKGKKLIITLKTGNTPARSTRNLRTRSGSYVGTTANSSAPAPGSGATRRSSRISHNEDEPVVALTNSGNHVEVIRAGSRDPEAIPSRAMTGGKGLKYPSKSTIDEEAESAAKEEEVEEELEIKASQHELLESDPQNPAELGGGGEALPKVVSDVVGAEAEAESDADFGANQAPATQEDADMEAEEPDDDEDEDVVPQRRRSTRGASKKKDESPEYEPEEPAKRSRGRSLRSGAKAKASRSRRRKPQDESSDFDPDQEQDNQDEMSDSEGSNASPRKDDYESSNNGRRSTRLRSKAASRQRSEASDQLHELAEEVADLKRDGRKQRQPRDEIVFEPRQRRGGKKPNYDLLRNLAPIEDEEDAAPSPSQRPRKPGAGSWQRSLFDTYGPFGGGTGLPPLLGGEAQGPRAQGGVDSDSSDDEGLKPARPVGGAVGMTPAGSGAFNLFAQNLNNDAAQATAGTPANLGKIKDKQALADADPLGVDQNVNFDSVGGLQGHIDQLKEMVALPLLYPEIFMRFKITPPRGVLFHGPPGTGKTLLARALATSVSSQGRKVTFYMRKGADALSKWVGEAERQLRLLFEEARKTQPSIIFFDEIDGLAPVRSSKQEQIHASIVSTLLALMDGMDGRGQVIVIGATNRPDSIDPALRRPGRFDREFYFPLPDTQARRAIIDIHTKGWDPPLPAPIKDELAELTKGYGGADLRALCTEAALNAVQRQYPQIYNSTEKLLIDPKKIQVTPKDFMISIKKMTPSSERSTSSGAAPLPPSVEPLLRPQLDQIERIVAEVLPHKKRLTALEEAQYEDVADGQSFGRERMHQAFEAARVFRPRLLIQGKVGMGQQYIAAALLHHFEGLHVQAFDLPTLLSDTTASPESTVIRLFAEVKMHKPSVIYIPNVHEWYNTVGQTVISTFLGLLRSIKPTDPVLLLGFVEGDPEDVEEDMKKELFGYSKKNRFQLREPGHEERFDFFRALRDYIRTAPDEFPDPEKRKKRQLEQLPVAPPEPEKPPPPPSKEELKAQKKRDRQTLNMLKIRLQPIMDQIRTKHKKFRTGVIDENQIRYLYDEADPGTVTSDLHTEFLATASFRPFEIGKDAHGVPGLVDQANGNFYYNLDSVTIEKRLSNGYYKRPKDFLADIKRLAKDAKTIGDEDRLLKANELLANVEVDIGAIELAEPALVAECERVYQRELAREREVLKKARQTNQPSKDMPPPQVVSNVPHGNSSGPSTTANSTGPILLGEPMPRQNDIVQRLAAAEASPSTSVLTNGVHPTTGNDEDQGNARQSGSQPHHDAGHEADNEGDTPMGGTESHPGTSHEKSNETQKTQTSSSFGNRESAQPRPFHSYTAPSQQLLKESGMSAPRSQTGPFTPMPAGSQPGEFQNDASTTQSTSQKKPSSYETDHGGQGQHPESGPNLYLYDERRSAGGSQIPSTQDLLYLLFFRPKEKDPSSYICPRMQVMSNTLPKRRVVRAPSRLELELASSSQGQTTLPPVPAFPGSATNGGQHGHGHGNQIQDLLNPSDEDTAPQTRRASSQQVHFEENREENRPNLVQVEEGSLDRFHAEITDKTSGLSVEQLEQVNSVLMDTLWRTRGLWDRREVLEQVTEAFHEVLADMVESGQQFGPVSWGVSDNSQSQGQGRPQVSGQLGLGHGRATGGAAGVGGVGVSSAHHAAYV</sequence>
<keyword evidence="9" id="KW-0539">Nucleus</keyword>
<feature type="compositionally biased region" description="Polar residues" evidence="10">
    <location>
        <begin position="873"/>
        <end position="883"/>
    </location>
</feature>